<keyword evidence="1" id="KW-0812">Transmembrane</keyword>
<keyword evidence="1" id="KW-1133">Transmembrane helix</keyword>
<organism evidence="2 3">
    <name type="scientific">Gordonia phthalatica</name>
    <dbReference type="NCBI Taxonomy" id="1136941"/>
    <lineage>
        <taxon>Bacteria</taxon>
        <taxon>Bacillati</taxon>
        <taxon>Actinomycetota</taxon>
        <taxon>Actinomycetes</taxon>
        <taxon>Mycobacteriales</taxon>
        <taxon>Gordoniaceae</taxon>
        <taxon>Gordonia</taxon>
    </lineage>
</organism>
<accession>A0A0N9NEJ9</accession>
<feature type="transmembrane region" description="Helical" evidence="1">
    <location>
        <begin position="76"/>
        <end position="99"/>
    </location>
</feature>
<evidence type="ECO:0000313" key="3">
    <source>
        <dbReference type="Proteomes" id="UP000063789"/>
    </source>
</evidence>
<gene>
    <name evidence="2" type="ORF">ACH46_14980</name>
</gene>
<dbReference type="OrthoDB" id="345818at2"/>
<protein>
    <submittedName>
        <fullName evidence="2">Membrane protein</fullName>
    </submittedName>
</protein>
<keyword evidence="3" id="KW-1185">Reference proteome</keyword>
<dbReference type="Proteomes" id="UP000063789">
    <property type="component" value="Chromosome"/>
</dbReference>
<reference evidence="3" key="1">
    <citation type="submission" date="2015-06" db="EMBL/GenBank/DDBJ databases">
        <title>Complete genome sequence and metabolic analysis of phthalate degradation pathway in Gordonia sp. QH-11.</title>
        <authorList>
            <person name="Jin D."/>
            <person name="Kong X."/>
            <person name="Bai Z."/>
        </authorList>
    </citation>
    <scope>NUCLEOTIDE SEQUENCE [LARGE SCALE GENOMIC DNA]</scope>
    <source>
        <strain evidence="3">QH-11</strain>
    </source>
</reference>
<feature type="transmembrane region" description="Helical" evidence="1">
    <location>
        <begin position="6"/>
        <end position="30"/>
    </location>
</feature>
<dbReference type="AlphaFoldDB" id="A0A0N9NEJ9"/>
<dbReference type="EMBL" id="CP011853">
    <property type="protein sequence ID" value="ALG85540.1"/>
    <property type="molecule type" value="Genomic_DNA"/>
</dbReference>
<sequence>MNLTVAAQLALIAAGVIFLWALLLGVWKYVQIMRSENGQAHVYVDIAHRAALMYSFATAMLAAFVQFSAWSTAVNVIALTVVIVFFVGAIASYCLHGALQDTTNQFHPAPAVLTAAMVALIVGEVGGSAVIVAGFIVEQAGTWG</sequence>
<dbReference type="KEGG" id="goq:ACH46_14980"/>
<evidence type="ECO:0000313" key="2">
    <source>
        <dbReference type="EMBL" id="ALG85540.1"/>
    </source>
</evidence>
<proteinExistence type="predicted"/>
<name>A0A0N9NEJ9_9ACTN</name>
<dbReference type="RefSeq" id="WP_062393627.1">
    <property type="nucleotide sequence ID" value="NZ_CP011853.1"/>
</dbReference>
<reference evidence="2 3" key="2">
    <citation type="journal article" date="2017" name="Int. J. Syst. Evol. Microbiol.">
        <title>Gordonia phthalatica sp. nov., a di-n-butyl phthalate-degrading bacterium isolated from activated sludge.</title>
        <authorList>
            <person name="Jin D."/>
            <person name="Kong X."/>
            <person name="Jia M."/>
            <person name="Yu X."/>
            <person name="Wang X."/>
            <person name="Zhuang X."/>
            <person name="Deng Y."/>
            <person name="Bai Z."/>
        </authorList>
    </citation>
    <scope>NUCLEOTIDE SEQUENCE [LARGE SCALE GENOMIC DNA]</scope>
    <source>
        <strain evidence="2 3">QH-11</strain>
    </source>
</reference>
<dbReference type="STRING" id="1136941.ACH46_14980"/>
<keyword evidence="1" id="KW-0472">Membrane</keyword>
<evidence type="ECO:0000256" key="1">
    <source>
        <dbReference type="SAM" id="Phobius"/>
    </source>
</evidence>
<feature type="transmembrane region" description="Helical" evidence="1">
    <location>
        <begin position="111"/>
        <end position="137"/>
    </location>
</feature>
<feature type="transmembrane region" description="Helical" evidence="1">
    <location>
        <begin position="51"/>
        <end position="70"/>
    </location>
</feature>
<dbReference type="PATRIC" id="fig|1136941.3.peg.3059"/>